<feature type="region of interest" description="Disordered" evidence="1">
    <location>
        <begin position="1"/>
        <end position="69"/>
    </location>
</feature>
<dbReference type="InterPro" id="IPR003123">
    <property type="entry name" value="VPS9"/>
</dbReference>
<dbReference type="InterPro" id="IPR037191">
    <property type="entry name" value="VPS9_dom_sf"/>
</dbReference>
<dbReference type="SUPFAM" id="SSF109993">
    <property type="entry name" value="VPS9 domain"/>
    <property type="match status" value="1"/>
</dbReference>
<dbReference type="Pfam" id="PF02204">
    <property type="entry name" value="VPS9"/>
    <property type="match status" value="1"/>
</dbReference>
<dbReference type="GO" id="GO:0031267">
    <property type="term" value="F:small GTPase binding"/>
    <property type="evidence" value="ECO:0007669"/>
    <property type="project" value="TreeGrafter"/>
</dbReference>
<organism evidence="3 4">
    <name type="scientific">Paraglomus occultum</name>
    <dbReference type="NCBI Taxonomy" id="144539"/>
    <lineage>
        <taxon>Eukaryota</taxon>
        <taxon>Fungi</taxon>
        <taxon>Fungi incertae sedis</taxon>
        <taxon>Mucoromycota</taxon>
        <taxon>Glomeromycotina</taxon>
        <taxon>Glomeromycetes</taxon>
        <taxon>Paraglomerales</taxon>
        <taxon>Paraglomeraceae</taxon>
        <taxon>Paraglomus</taxon>
    </lineage>
</organism>
<reference evidence="3" key="1">
    <citation type="submission" date="2021-06" db="EMBL/GenBank/DDBJ databases">
        <authorList>
            <person name="Kallberg Y."/>
            <person name="Tangrot J."/>
            <person name="Rosling A."/>
        </authorList>
    </citation>
    <scope>NUCLEOTIDE SEQUENCE</scope>
    <source>
        <strain evidence="3">IA702</strain>
    </source>
</reference>
<feature type="compositionally biased region" description="Basic and acidic residues" evidence="1">
    <location>
        <begin position="43"/>
        <end position="56"/>
    </location>
</feature>
<sequence length="429" mass="49575">MASTSNDKETEIPPQPSQPLLKQSSISEKQEQIVISENPVGIEGERTERVDEKQQLKENAGTSAPANTVKDVVRQQDLEKKSAYKKDNNSFDFNRFLEQMKHKSTQSIAKYVKSFEKEFARKPWTVNEQIKIIHDFLEFITLKMRETEMWQNASEQEFENAREGMEKLVMNRIFTLTFTPAIKGPVTTDDRERDDILHQRIQIFRWVREQHLDIPITRNNESFLNFAKSELLKINNYKAPRDKLICILNCCKVIFGLLRLVDEDEGADKFLPVLIFVVLRANPPDLVSNVQYISRFRNPDKLVSEAGYYLSSLMGAISFIENMDESSLSITKEEFDNNIEITMKELERERPKLEENDSVLTYDNVVHPRSTQTTKSPLLNSAQAKAFLKEGSNFAQRTFQKPLNMMNKFLSEIANDIQDFSPLPPPTPP</sequence>
<evidence type="ECO:0000256" key="1">
    <source>
        <dbReference type="SAM" id="MobiDB-lite"/>
    </source>
</evidence>
<comment type="caution">
    <text evidence="3">The sequence shown here is derived from an EMBL/GenBank/DDBJ whole genome shotgun (WGS) entry which is preliminary data.</text>
</comment>
<feature type="compositionally biased region" description="Low complexity" evidence="1">
    <location>
        <begin position="18"/>
        <end position="27"/>
    </location>
</feature>
<dbReference type="Pfam" id="PF18151">
    <property type="entry name" value="DUF5601"/>
    <property type="match status" value="1"/>
</dbReference>
<keyword evidence="4" id="KW-1185">Reference proteome</keyword>
<dbReference type="Proteomes" id="UP000789572">
    <property type="component" value="Unassembled WGS sequence"/>
</dbReference>
<dbReference type="GO" id="GO:0005829">
    <property type="term" value="C:cytosol"/>
    <property type="evidence" value="ECO:0007669"/>
    <property type="project" value="TreeGrafter"/>
</dbReference>
<protein>
    <submittedName>
        <fullName evidence="3">10066_t:CDS:1</fullName>
    </submittedName>
</protein>
<feature type="domain" description="VPS9" evidence="2">
    <location>
        <begin position="191"/>
        <end position="329"/>
    </location>
</feature>
<dbReference type="GO" id="GO:0016192">
    <property type="term" value="P:vesicle-mediated transport"/>
    <property type="evidence" value="ECO:0007669"/>
    <property type="project" value="InterPro"/>
</dbReference>
<evidence type="ECO:0000259" key="2">
    <source>
        <dbReference type="PROSITE" id="PS51205"/>
    </source>
</evidence>
<gene>
    <name evidence="3" type="ORF">POCULU_LOCUS9573</name>
</gene>
<dbReference type="PANTHER" id="PTHR23101">
    <property type="entry name" value="RAB GDP/GTP EXCHANGE FACTOR"/>
    <property type="match status" value="1"/>
</dbReference>
<name>A0A9N9DQT7_9GLOM</name>
<dbReference type="PANTHER" id="PTHR23101:SF25">
    <property type="entry name" value="GTPASE-ACTIVATING PROTEIN AND VPS9 DOMAIN-CONTAINING PROTEIN 1"/>
    <property type="match status" value="1"/>
</dbReference>
<dbReference type="GO" id="GO:0005085">
    <property type="term" value="F:guanyl-nucleotide exchange factor activity"/>
    <property type="evidence" value="ECO:0007669"/>
    <property type="project" value="InterPro"/>
</dbReference>
<dbReference type="PROSITE" id="PS51205">
    <property type="entry name" value="VPS9"/>
    <property type="match status" value="1"/>
</dbReference>
<dbReference type="OrthoDB" id="300289at2759"/>
<dbReference type="Gene3D" id="1.10.246.120">
    <property type="match status" value="1"/>
</dbReference>
<evidence type="ECO:0000313" key="3">
    <source>
        <dbReference type="EMBL" id="CAG8643912.1"/>
    </source>
</evidence>
<accession>A0A9N9DQT7</accession>
<feature type="non-terminal residue" evidence="3">
    <location>
        <position position="1"/>
    </location>
</feature>
<dbReference type="EMBL" id="CAJVPJ010003711">
    <property type="protein sequence ID" value="CAG8643912.1"/>
    <property type="molecule type" value="Genomic_DNA"/>
</dbReference>
<dbReference type="InterPro" id="IPR045046">
    <property type="entry name" value="Vps9-like"/>
</dbReference>
<evidence type="ECO:0000313" key="4">
    <source>
        <dbReference type="Proteomes" id="UP000789572"/>
    </source>
</evidence>
<dbReference type="InterPro" id="IPR041545">
    <property type="entry name" value="DUF5601"/>
</dbReference>
<proteinExistence type="predicted"/>
<feature type="compositionally biased region" description="Basic and acidic residues" evidence="1">
    <location>
        <begin position="1"/>
        <end position="11"/>
    </location>
</feature>
<dbReference type="SMART" id="SM00167">
    <property type="entry name" value="VPS9"/>
    <property type="match status" value="1"/>
</dbReference>
<dbReference type="GO" id="GO:0030139">
    <property type="term" value="C:endocytic vesicle"/>
    <property type="evidence" value="ECO:0007669"/>
    <property type="project" value="TreeGrafter"/>
</dbReference>
<dbReference type="AlphaFoldDB" id="A0A9N9DQT7"/>
<dbReference type="Gene3D" id="1.20.1050.80">
    <property type="entry name" value="VPS9 domain"/>
    <property type="match status" value="1"/>
</dbReference>